<dbReference type="Proteomes" id="UP000684084">
    <property type="component" value="Unassembled WGS sequence"/>
</dbReference>
<gene>
    <name evidence="3" type="ORF">CHRIB12_LOCUS17929</name>
</gene>
<accession>A0A916EH71</accession>
<dbReference type="PROSITE" id="PS00652">
    <property type="entry name" value="TNFR_NGFR_1"/>
    <property type="match status" value="1"/>
</dbReference>
<organism evidence="3 4">
    <name type="scientific">Rhizophagus irregularis</name>
    <dbReference type="NCBI Taxonomy" id="588596"/>
    <lineage>
        <taxon>Eukaryota</taxon>
        <taxon>Fungi</taxon>
        <taxon>Fungi incertae sedis</taxon>
        <taxon>Mucoromycota</taxon>
        <taxon>Glomeromycotina</taxon>
        <taxon>Glomeromycetes</taxon>
        <taxon>Glomerales</taxon>
        <taxon>Glomeraceae</taxon>
        <taxon>Rhizophagus</taxon>
    </lineage>
</organism>
<dbReference type="EMBL" id="CAGKOT010000046">
    <property type="protein sequence ID" value="CAB5382354.1"/>
    <property type="molecule type" value="Genomic_DNA"/>
</dbReference>
<feature type="transmembrane region" description="Helical" evidence="1">
    <location>
        <begin position="273"/>
        <end position="293"/>
    </location>
</feature>
<keyword evidence="1" id="KW-0812">Transmembrane</keyword>
<feature type="domain" description="TNFR-Cys" evidence="2">
    <location>
        <begin position="109"/>
        <end position="148"/>
    </location>
</feature>
<proteinExistence type="predicted"/>
<reference evidence="3" key="1">
    <citation type="submission" date="2020-05" db="EMBL/GenBank/DDBJ databases">
        <authorList>
            <person name="Rincon C."/>
            <person name="Sanders R I."/>
            <person name="Robbins C."/>
            <person name="Chaturvedi A."/>
        </authorList>
    </citation>
    <scope>NUCLEOTIDE SEQUENCE</scope>
    <source>
        <strain evidence="3">CHB12</strain>
    </source>
</reference>
<comment type="caution">
    <text evidence="3">The sequence shown here is derived from an EMBL/GenBank/DDBJ whole genome shotgun (WGS) entry which is preliminary data.</text>
</comment>
<dbReference type="OrthoDB" id="3032252at2759"/>
<dbReference type="InterPro" id="IPR001368">
    <property type="entry name" value="TNFR/NGFR_Cys_rich_reg"/>
</dbReference>
<sequence>MSRFKIIYTILLLLALSLFFGIFFGLGYPEIQKANYISTYCTIDDKTISSKYCCYKKCNYCNTANAVAPICTDLKSQWNLLSPETCASAVLANSSLSNVCPINDLKGECDDGYYCCSKCCSTCTSCSNICSSPGSSSSCSTSCVSYSCNCSCCNSTYHRSCQIICPTCYSAVLTMSYQKGDKSSYILITTNITVEYRENLNGAEQFLAKYPISSTIQCFYSPKDPFKVLLNVQLTVKTWVAVGITASFLTIILMYGTWYLFSKNATILKDYKYRVLIMEIALWCGTIIPPLLILIDLIPFTNGKILWTLAVIFIALGWAPIHTITCMKTRGWRFISAFAVTIITFILPLTIFSIFSIFTLNMNLYTSMLILAIIIPLGINIIMFLLWDFCVIKCRPILILLLI</sequence>
<keyword evidence="1" id="KW-0472">Membrane</keyword>
<dbReference type="VEuPathDB" id="FungiDB:RhiirFUN_002796"/>
<feature type="transmembrane region" description="Helical" evidence="1">
    <location>
        <begin position="239"/>
        <end position="261"/>
    </location>
</feature>
<name>A0A916EH71_9GLOM</name>
<keyword evidence="1" id="KW-1133">Transmembrane helix</keyword>
<feature type="transmembrane region" description="Helical" evidence="1">
    <location>
        <begin position="305"/>
        <end position="322"/>
    </location>
</feature>
<evidence type="ECO:0000256" key="1">
    <source>
        <dbReference type="SAM" id="Phobius"/>
    </source>
</evidence>
<dbReference type="AlphaFoldDB" id="A0A916EH71"/>
<evidence type="ECO:0000313" key="4">
    <source>
        <dbReference type="Proteomes" id="UP000684084"/>
    </source>
</evidence>
<evidence type="ECO:0000259" key="2">
    <source>
        <dbReference type="PROSITE" id="PS00652"/>
    </source>
</evidence>
<evidence type="ECO:0000313" key="3">
    <source>
        <dbReference type="EMBL" id="CAB5382354.1"/>
    </source>
</evidence>
<protein>
    <recommendedName>
        <fullName evidence="2">TNFR-Cys domain-containing protein</fullName>
    </recommendedName>
</protein>
<feature type="transmembrane region" description="Helical" evidence="1">
    <location>
        <begin position="334"/>
        <end position="358"/>
    </location>
</feature>
<feature type="transmembrane region" description="Helical" evidence="1">
    <location>
        <begin position="364"/>
        <end position="387"/>
    </location>
</feature>